<dbReference type="STRING" id="404692.A0A0J7AS29"/>
<sequence>MFSQLHQFVPFPSSLIEAGFCAREFNTTPKLWIKKMEAPGARVFYNWQCETHQTRIKGPSVLHSYWCCLKIFNEYLNKRGIESFMAEDILDMSLRALRSTGADLPRFRTRKEEWDGTPKVPKPHAWTASSIADWTIPTEPKWWHSIGQNWHFSVHIRYIPARGSGII</sequence>
<dbReference type="Proteomes" id="UP000054565">
    <property type="component" value="Unassembled WGS sequence"/>
</dbReference>
<proteinExistence type="predicted"/>
<evidence type="ECO:0000313" key="1">
    <source>
        <dbReference type="EMBL" id="KMP00012.1"/>
    </source>
</evidence>
<reference evidence="2" key="1">
    <citation type="journal article" date="2010" name="Genome Res.">
        <title>Population genomic sequencing of Coccidioides fungi reveals recent hybridization and transposon control.</title>
        <authorList>
            <person name="Neafsey D.E."/>
            <person name="Barker B.M."/>
            <person name="Sharpton T.J."/>
            <person name="Stajich J.E."/>
            <person name="Park D.J."/>
            <person name="Whiston E."/>
            <person name="Hung C.-Y."/>
            <person name="McMahan C."/>
            <person name="White J."/>
            <person name="Sykes S."/>
            <person name="Heiman D."/>
            <person name="Young S."/>
            <person name="Zeng Q."/>
            <person name="Abouelleil A."/>
            <person name="Aftuck L."/>
            <person name="Bessette D."/>
            <person name="Brown A."/>
            <person name="FitzGerald M."/>
            <person name="Lui A."/>
            <person name="Macdonald J.P."/>
            <person name="Priest M."/>
            <person name="Orbach M.J."/>
            <person name="Galgiani J.N."/>
            <person name="Kirkland T.N."/>
            <person name="Cole G.T."/>
            <person name="Birren B.W."/>
            <person name="Henn M.R."/>
            <person name="Taylor J.W."/>
            <person name="Rounsley S.D."/>
        </authorList>
    </citation>
    <scope>NUCLEOTIDE SEQUENCE [LARGE SCALE GENOMIC DNA]</scope>
    <source>
        <strain evidence="2">RMSCC 2394</strain>
    </source>
</reference>
<name>A0A0J7AS29_COCIT</name>
<organism evidence="1 2">
    <name type="scientific">Coccidioides immitis RMSCC 2394</name>
    <dbReference type="NCBI Taxonomy" id="404692"/>
    <lineage>
        <taxon>Eukaryota</taxon>
        <taxon>Fungi</taxon>
        <taxon>Dikarya</taxon>
        <taxon>Ascomycota</taxon>
        <taxon>Pezizomycotina</taxon>
        <taxon>Eurotiomycetes</taxon>
        <taxon>Eurotiomycetidae</taxon>
        <taxon>Onygenales</taxon>
        <taxon>Onygenaceae</taxon>
        <taxon>Coccidioides</taxon>
    </lineage>
</organism>
<evidence type="ECO:0000313" key="2">
    <source>
        <dbReference type="Proteomes" id="UP000054565"/>
    </source>
</evidence>
<accession>A0A0J7AS29</accession>
<gene>
    <name evidence="1" type="ORF">CIRG_00154</name>
</gene>
<dbReference type="EMBL" id="DS028093">
    <property type="protein sequence ID" value="KMP00012.1"/>
    <property type="molecule type" value="Genomic_DNA"/>
</dbReference>
<dbReference type="AlphaFoldDB" id="A0A0J7AS29"/>
<protein>
    <submittedName>
        <fullName evidence="1">Uncharacterized protein</fullName>
    </submittedName>
</protein>